<dbReference type="GO" id="GO:0035999">
    <property type="term" value="P:tetrahydrofolate interconversion"/>
    <property type="evidence" value="ECO:0007669"/>
    <property type="project" value="TreeGrafter"/>
</dbReference>
<keyword evidence="3" id="KW-0658">Purine biosynthesis</keyword>
<keyword evidence="5" id="KW-0521">NADP</keyword>
<evidence type="ECO:0000256" key="2">
    <source>
        <dbReference type="ARBA" id="ARBA00022563"/>
    </source>
</evidence>
<evidence type="ECO:0000256" key="5">
    <source>
        <dbReference type="ARBA" id="ARBA00022857"/>
    </source>
</evidence>
<sequence>MPAVIFDGKKLAFEITKELEMKVAGLNKKKGRRLKLVTIYNPDHEPSRVYSNIKQKKAEEIGVEFEKVPVGGMTVEQISRIIGKLNLDLSVDGVMVQLPLGTANDKELIDQIDLKKDVDGLRANSVIVPATVRAVLKILGELSEQNNSKVLVVGNLGLVGARLQKELGCEGMDKHNFDSEKIKSFDVVIGCTGEAGLIKAEMVKQGVVAIDVGYPVGDFEPDVADSASFLTPVPGGVGPVTVAMLFANLVDLVSD</sequence>
<evidence type="ECO:0000313" key="11">
    <source>
        <dbReference type="EMBL" id="OGD09479.1"/>
    </source>
</evidence>
<evidence type="ECO:0000256" key="6">
    <source>
        <dbReference type="ARBA" id="ARBA00023002"/>
    </source>
</evidence>
<dbReference type="STRING" id="1797263.A2397_02215"/>
<evidence type="ECO:0000256" key="3">
    <source>
        <dbReference type="ARBA" id="ARBA00022755"/>
    </source>
</evidence>
<organism evidence="11 12">
    <name type="scientific">Candidatus Amesbacteria bacterium RIFOXYB1_FULL_44_23</name>
    <dbReference type="NCBI Taxonomy" id="1797263"/>
    <lineage>
        <taxon>Bacteria</taxon>
        <taxon>Candidatus Amesiibacteriota</taxon>
    </lineage>
</organism>
<accession>A0A1F4ZSS6</accession>
<keyword evidence="4" id="KW-0378">Hydrolase</keyword>
<dbReference type="SUPFAM" id="SSF53223">
    <property type="entry name" value="Aminoacid dehydrogenase-like, N-terminal domain"/>
    <property type="match status" value="1"/>
</dbReference>
<keyword evidence="6" id="KW-0560">Oxidoreductase</keyword>
<evidence type="ECO:0000256" key="7">
    <source>
        <dbReference type="ARBA" id="ARBA00023167"/>
    </source>
</evidence>
<dbReference type="Gene3D" id="3.40.50.720">
    <property type="entry name" value="NAD(P)-binding Rossmann-like Domain"/>
    <property type="match status" value="1"/>
</dbReference>
<dbReference type="PANTHER" id="PTHR48099:SF5">
    <property type="entry name" value="C-1-TETRAHYDROFOLATE SYNTHASE, CYTOPLASMIC"/>
    <property type="match status" value="1"/>
</dbReference>
<evidence type="ECO:0000313" key="12">
    <source>
        <dbReference type="Proteomes" id="UP000176424"/>
    </source>
</evidence>
<evidence type="ECO:0000256" key="1">
    <source>
        <dbReference type="ARBA" id="ARBA00004777"/>
    </source>
</evidence>
<dbReference type="Pfam" id="PF02882">
    <property type="entry name" value="THF_DHG_CYH_C"/>
    <property type="match status" value="1"/>
</dbReference>
<dbReference type="InterPro" id="IPR020630">
    <property type="entry name" value="THF_DH/CycHdrlase_cat_dom"/>
</dbReference>
<dbReference type="InterPro" id="IPR000672">
    <property type="entry name" value="THF_DH/CycHdrlase"/>
</dbReference>
<dbReference type="Pfam" id="PF00763">
    <property type="entry name" value="THF_DHG_CYH"/>
    <property type="match status" value="1"/>
</dbReference>
<evidence type="ECO:0000256" key="4">
    <source>
        <dbReference type="ARBA" id="ARBA00022801"/>
    </source>
</evidence>
<dbReference type="PRINTS" id="PR00085">
    <property type="entry name" value="THFDHDRGNASE"/>
</dbReference>
<evidence type="ECO:0000259" key="10">
    <source>
        <dbReference type="Pfam" id="PF02882"/>
    </source>
</evidence>
<dbReference type="AlphaFoldDB" id="A0A1F4ZSS6"/>
<name>A0A1F4ZSS6_9BACT</name>
<dbReference type="InterPro" id="IPR020631">
    <property type="entry name" value="THF_DH/CycHdrlase_NAD-bd_dom"/>
</dbReference>
<feature type="domain" description="Tetrahydrofolate dehydrogenase/cyclohydrolase NAD(P)-binding" evidence="10">
    <location>
        <begin position="129"/>
        <end position="252"/>
    </location>
</feature>
<keyword evidence="2" id="KW-0554">One-carbon metabolism</keyword>
<evidence type="ECO:0000256" key="8">
    <source>
        <dbReference type="ARBA" id="ARBA00023268"/>
    </source>
</evidence>
<feature type="domain" description="Tetrahydrofolate dehydrogenase/cyclohydrolase catalytic" evidence="9">
    <location>
        <begin position="7"/>
        <end position="119"/>
    </location>
</feature>
<dbReference type="InterPro" id="IPR036291">
    <property type="entry name" value="NAD(P)-bd_dom_sf"/>
</dbReference>
<comment type="pathway">
    <text evidence="1">One-carbon metabolism; tetrahydrofolate interconversion.</text>
</comment>
<evidence type="ECO:0000259" key="9">
    <source>
        <dbReference type="Pfam" id="PF00763"/>
    </source>
</evidence>
<dbReference type="GO" id="GO:0004477">
    <property type="term" value="F:methenyltetrahydrofolate cyclohydrolase activity"/>
    <property type="evidence" value="ECO:0007669"/>
    <property type="project" value="TreeGrafter"/>
</dbReference>
<proteinExistence type="predicted"/>
<dbReference type="EMBL" id="MEXR01000032">
    <property type="protein sequence ID" value="OGD09479.1"/>
    <property type="molecule type" value="Genomic_DNA"/>
</dbReference>
<dbReference type="GO" id="GO:0009086">
    <property type="term" value="P:methionine biosynthetic process"/>
    <property type="evidence" value="ECO:0007669"/>
    <property type="project" value="UniProtKB-KW"/>
</dbReference>
<gene>
    <name evidence="11" type="ORF">A2397_02215</name>
</gene>
<keyword evidence="7" id="KW-0486">Methionine biosynthesis</keyword>
<dbReference type="GO" id="GO:0004488">
    <property type="term" value="F:methylenetetrahydrofolate dehydrogenase (NADP+) activity"/>
    <property type="evidence" value="ECO:0007669"/>
    <property type="project" value="InterPro"/>
</dbReference>
<protein>
    <recommendedName>
        <fullName evidence="13">Methenyltetrahydrofolate cyclohydrolase</fullName>
    </recommendedName>
</protein>
<dbReference type="PANTHER" id="PTHR48099">
    <property type="entry name" value="C-1-TETRAHYDROFOLATE SYNTHASE, CYTOPLASMIC-RELATED"/>
    <property type="match status" value="1"/>
</dbReference>
<dbReference type="SUPFAM" id="SSF51735">
    <property type="entry name" value="NAD(P)-binding Rossmann-fold domains"/>
    <property type="match status" value="1"/>
</dbReference>
<dbReference type="GO" id="GO:0006164">
    <property type="term" value="P:purine nucleotide biosynthetic process"/>
    <property type="evidence" value="ECO:0007669"/>
    <property type="project" value="UniProtKB-KW"/>
</dbReference>
<evidence type="ECO:0008006" key="13">
    <source>
        <dbReference type="Google" id="ProtNLM"/>
    </source>
</evidence>
<keyword evidence="8" id="KW-0511">Multifunctional enzyme</keyword>
<dbReference type="Gene3D" id="3.40.50.10860">
    <property type="entry name" value="Leucine Dehydrogenase, chain A, domain 1"/>
    <property type="match status" value="1"/>
</dbReference>
<dbReference type="GO" id="GO:0005829">
    <property type="term" value="C:cytosol"/>
    <property type="evidence" value="ECO:0007669"/>
    <property type="project" value="TreeGrafter"/>
</dbReference>
<keyword evidence="7" id="KW-0028">Amino-acid biosynthesis</keyword>
<comment type="caution">
    <text evidence="11">The sequence shown here is derived from an EMBL/GenBank/DDBJ whole genome shotgun (WGS) entry which is preliminary data.</text>
</comment>
<reference evidence="11 12" key="1">
    <citation type="journal article" date="2016" name="Nat. Commun.">
        <title>Thousands of microbial genomes shed light on interconnected biogeochemical processes in an aquifer system.</title>
        <authorList>
            <person name="Anantharaman K."/>
            <person name="Brown C.T."/>
            <person name="Hug L.A."/>
            <person name="Sharon I."/>
            <person name="Castelle C.J."/>
            <person name="Probst A.J."/>
            <person name="Thomas B.C."/>
            <person name="Singh A."/>
            <person name="Wilkins M.J."/>
            <person name="Karaoz U."/>
            <person name="Brodie E.L."/>
            <person name="Williams K.H."/>
            <person name="Hubbard S.S."/>
            <person name="Banfield J.F."/>
        </authorList>
    </citation>
    <scope>NUCLEOTIDE SEQUENCE [LARGE SCALE GENOMIC DNA]</scope>
</reference>
<dbReference type="Proteomes" id="UP000176424">
    <property type="component" value="Unassembled WGS sequence"/>
</dbReference>
<dbReference type="InterPro" id="IPR046346">
    <property type="entry name" value="Aminoacid_DH-like_N_sf"/>
</dbReference>